<dbReference type="AlphaFoldDB" id="A0AB34J3N5"/>
<keyword evidence="2" id="KW-1185">Reference proteome</keyword>
<reference evidence="1 2" key="1">
    <citation type="journal article" date="2024" name="Science">
        <title>Giant polyketide synthase enzymes in the biosynthesis of giant marine polyether toxins.</title>
        <authorList>
            <person name="Fallon T.R."/>
            <person name="Shende V.V."/>
            <person name="Wierzbicki I.H."/>
            <person name="Pendleton A.L."/>
            <person name="Watervoot N.F."/>
            <person name="Auber R.P."/>
            <person name="Gonzalez D.J."/>
            <person name="Wisecaver J.H."/>
            <person name="Moore B.S."/>
        </authorList>
    </citation>
    <scope>NUCLEOTIDE SEQUENCE [LARGE SCALE GENOMIC DNA]</scope>
    <source>
        <strain evidence="1 2">12B1</strain>
    </source>
</reference>
<accession>A0AB34J3N5</accession>
<protein>
    <recommendedName>
        <fullName evidence="3">Nucleotide-diphospho-sugar transferase domain-containing protein</fullName>
    </recommendedName>
</protein>
<dbReference type="Gene3D" id="3.90.550.10">
    <property type="entry name" value="Spore Coat Polysaccharide Biosynthesis Protein SpsA, Chain A"/>
    <property type="match status" value="1"/>
</dbReference>
<dbReference type="EMBL" id="JBGBPQ010000014">
    <property type="protein sequence ID" value="KAL1511161.1"/>
    <property type="molecule type" value="Genomic_DNA"/>
</dbReference>
<evidence type="ECO:0000313" key="2">
    <source>
        <dbReference type="Proteomes" id="UP001515480"/>
    </source>
</evidence>
<dbReference type="Proteomes" id="UP001515480">
    <property type="component" value="Unassembled WGS sequence"/>
</dbReference>
<proteinExistence type="predicted"/>
<dbReference type="InterPro" id="IPR029044">
    <property type="entry name" value="Nucleotide-diphossugar_trans"/>
</dbReference>
<gene>
    <name evidence="1" type="ORF">AB1Y20_005977</name>
</gene>
<dbReference type="SUPFAM" id="SSF53448">
    <property type="entry name" value="Nucleotide-diphospho-sugar transferases"/>
    <property type="match status" value="1"/>
</dbReference>
<evidence type="ECO:0008006" key="3">
    <source>
        <dbReference type="Google" id="ProtNLM"/>
    </source>
</evidence>
<dbReference type="InterPro" id="IPR050587">
    <property type="entry name" value="GNT1/Glycosyltrans_8"/>
</dbReference>
<comment type="caution">
    <text evidence="1">The sequence shown here is derived from an EMBL/GenBank/DDBJ whole genome shotgun (WGS) entry which is preliminary data.</text>
</comment>
<name>A0AB34J3N5_PRYPA</name>
<dbReference type="PANTHER" id="PTHR11183">
    <property type="entry name" value="GLYCOGENIN SUBFAMILY MEMBER"/>
    <property type="match status" value="1"/>
</dbReference>
<evidence type="ECO:0000313" key="1">
    <source>
        <dbReference type="EMBL" id="KAL1511161.1"/>
    </source>
</evidence>
<organism evidence="1 2">
    <name type="scientific">Prymnesium parvum</name>
    <name type="common">Toxic golden alga</name>
    <dbReference type="NCBI Taxonomy" id="97485"/>
    <lineage>
        <taxon>Eukaryota</taxon>
        <taxon>Haptista</taxon>
        <taxon>Haptophyta</taxon>
        <taxon>Prymnesiophyceae</taxon>
        <taxon>Prymnesiales</taxon>
        <taxon>Prymnesiaceae</taxon>
        <taxon>Prymnesium</taxon>
    </lineage>
</organism>
<sequence length="305" mass="33822">MSAFASMCIGPTDGGLTPSRLSRCLWSACSLRSYHAPPTPFFYFVDEQFPAAAARFLRLALNATLLRSRRALAWPASPRFPRAPRRAYTFHKLRAWLLGCFDRVLYFDPDVFFTADAAHFFAYTPLAAAHFPMDPAGAGHFNAGERRLAAGLMVIRPDARELARILATWRAGNFTAARGFSDLTDQDVLIAAFAGRVHPMRICDNFRGAHRPYHRQCNATPALHNSFFAGRVSGELRRRGGPCGSPLRAALRLAEAELSNNLTSQAHGYAFAPLDQLPEIWEDAKARKALRRGRSQGRCSLGSLR</sequence>